<dbReference type="GO" id="GO:0016020">
    <property type="term" value="C:membrane"/>
    <property type="evidence" value="ECO:0007669"/>
    <property type="project" value="TreeGrafter"/>
</dbReference>
<dbReference type="Pfam" id="PF00501">
    <property type="entry name" value="AMP-binding"/>
    <property type="match status" value="1"/>
</dbReference>
<protein>
    <submittedName>
        <fullName evidence="4">Long-chain fatty acid--CoA ligase</fullName>
    </submittedName>
</protein>
<proteinExistence type="predicted"/>
<dbReference type="GO" id="GO:0005524">
    <property type="term" value="F:ATP binding"/>
    <property type="evidence" value="ECO:0007669"/>
    <property type="project" value="UniProtKB-KW"/>
</dbReference>
<accession>A0A3N0DTP2</accession>
<name>A0A3N0DTP2_9ACTN</name>
<dbReference type="PANTHER" id="PTHR43272:SF33">
    <property type="entry name" value="AMP-BINDING DOMAIN-CONTAINING PROTEIN-RELATED"/>
    <property type="match status" value="1"/>
</dbReference>
<feature type="domain" description="AMP-dependent synthetase/ligase" evidence="3">
    <location>
        <begin position="22"/>
        <end position="443"/>
    </location>
</feature>
<evidence type="ECO:0000313" key="5">
    <source>
        <dbReference type="Proteomes" id="UP000277094"/>
    </source>
</evidence>
<comment type="caution">
    <text evidence="4">The sequence shown here is derived from an EMBL/GenBank/DDBJ whole genome shotgun (WGS) entry which is preliminary data.</text>
</comment>
<dbReference type="Pfam" id="PF23562">
    <property type="entry name" value="AMP-binding_C_3"/>
    <property type="match status" value="1"/>
</dbReference>
<gene>
    <name evidence="4" type="ORF">EFL95_07325</name>
</gene>
<dbReference type="InterPro" id="IPR000873">
    <property type="entry name" value="AMP-dep_synth/lig_dom"/>
</dbReference>
<keyword evidence="5" id="KW-1185">Reference proteome</keyword>
<keyword evidence="2" id="KW-0067">ATP-binding</keyword>
<dbReference type="PANTHER" id="PTHR43272">
    <property type="entry name" value="LONG-CHAIN-FATTY-ACID--COA LIGASE"/>
    <property type="match status" value="1"/>
</dbReference>
<dbReference type="Proteomes" id="UP000277094">
    <property type="component" value="Unassembled WGS sequence"/>
</dbReference>
<dbReference type="PROSITE" id="PS00455">
    <property type="entry name" value="AMP_BINDING"/>
    <property type="match status" value="1"/>
</dbReference>
<dbReference type="CDD" id="cd05907">
    <property type="entry name" value="VL_LC_FACS_like"/>
    <property type="match status" value="1"/>
</dbReference>
<dbReference type="RefSeq" id="WP_123233368.1">
    <property type="nucleotide sequence ID" value="NZ_RJSG01000002.1"/>
</dbReference>
<sequence length="616" mass="66961">MSPVSRDTSFIEKRSPNLAVQFRDRVAKSPNAEAFRVPAADGQPWTSISWKQAGERVEKLAAGLLSLGIESEQRVGIAAGTRLEWIEADLAVLAAGAATTTVYPSTMAVDVAYILADSGSRVVFAENDEQVQKLRDHKADLPDLFKVVLFDPSTSSGQAADQGDWVITLDELAALGEKFLADNPDAVDKAVSGIKPEQLATLIYTSGTTGKPKGVRLTHSSWTYEGAVVQSQGILDETDLQFLWLPMAHSFGKVLLSAQLACGFATAIDGRVDRIIDNVGIVKPTFMGAAPRIFEKAYARIITMQEAEGGLKEKIFNQAFKVGRQVDALKFAGKSVPLPLQLQHALFDKLVFAKIRDRFGGRVRFFLSGSAALNRDIAEWFHAAGLLILEGYGLTETSAGAFVNHPDDYKIGTVGQVFPGGEVRLGEGDEIQIKGPNIMDGYHNLPDETASTLTEDGWLRTGDKGSLDAEGFLTITGRIKELFKTSGGKYVAPPAIEAKMKALCPYVSQFMVFGNERNYCIALVTLDPDSMAGWAKENGKGGQDYATLVGSPEIKAMMEGYVEQLNGQLNRWETVKKFEILDHDLTIESGELTPSLKVKRNVVEENNKALIDGLYS</sequence>
<dbReference type="InterPro" id="IPR020845">
    <property type="entry name" value="AMP-binding_CS"/>
</dbReference>
<dbReference type="InterPro" id="IPR042099">
    <property type="entry name" value="ANL_N_sf"/>
</dbReference>
<dbReference type="AlphaFoldDB" id="A0A3N0DTP2"/>
<evidence type="ECO:0000256" key="1">
    <source>
        <dbReference type="ARBA" id="ARBA00022741"/>
    </source>
</evidence>
<dbReference type="EMBL" id="RJSG01000002">
    <property type="protein sequence ID" value="RNL78866.1"/>
    <property type="molecule type" value="Genomic_DNA"/>
</dbReference>
<evidence type="ECO:0000259" key="3">
    <source>
        <dbReference type="Pfam" id="PF00501"/>
    </source>
</evidence>
<dbReference type="OrthoDB" id="9803968at2"/>
<keyword evidence="4" id="KW-0436">Ligase</keyword>
<dbReference type="Gene3D" id="3.40.50.12780">
    <property type="entry name" value="N-terminal domain of ligase-like"/>
    <property type="match status" value="1"/>
</dbReference>
<dbReference type="SUPFAM" id="SSF56801">
    <property type="entry name" value="Acetyl-CoA synthetase-like"/>
    <property type="match status" value="1"/>
</dbReference>
<keyword evidence="1" id="KW-0547">Nucleotide-binding</keyword>
<evidence type="ECO:0000256" key="2">
    <source>
        <dbReference type="ARBA" id="ARBA00022840"/>
    </source>
</evidence>
<dbReference type="GO" id="GO:0004467">
    <property type="term" value="F:long-chain fatty acid-CoA ligase activity"/>
    <property type="evidence" value="ECO:0007669"/>
    <property type="project" value="TreeGrafter"/>
</dbReference>
<reference evidence="4 5" key="1">
    <citation type="submission" date="2018-11" db="EMBL/GenBank/DDBJ databases">
        <authorList>
            <person name="Li F."/>
        </authorList>
    </citation>
    <scope>NUCLEOTIDE SEQUENCE [LARGE SCALE GENOMIC DNA]</scope>
    <source>
        <strain evidence="4 5">KIS18-7</strain>
    </source>
</reference>
<evidence type="ECO:0000313" key="4">
    <source>
        <dbReference type="EMBL" id="RNL78866.1"/>
    </source>
</evidence>
<organism evidence="4 5">
    <name type="scientific">Nocardioides marmorisolisilvae</name>
    <dbReference type="NCBI Taxonomy" id="1542737"/>
    <lineage>
        <taxon>Bacteria</taxon>
        <taxon>Bacillati</taxon>
        <taxon>Actinomycetota</taxon>
        <taxon>Actinomycetes</taxon>
        <taxon>Propionibacteriales</taxon>
        <taxon>Nocardioidaceae</taxon>
        <taxon>Nocardioides</taxon>
    </lineage>
</organism>